<feature type="compositionally biased region" description="Basic and acidic residues" evidence="7">
    <location>
        <begin position="1"/>
        <end position="15"/>
    </location>
</feature>
<feature type="compositionally biased region" description="Basic and acidic residues" evidence="7">
    <location>
        <begin position="264"/>
        <end position="274"/>
    </location>
</feature>
<feature type="domain" description="BAH" evidence="8">
    <location>
        <begin position="70"/>
        <end position="200"/>
    </location>
</feature>
<dbReference type="Proteomes" id="UP000188320">
    <property type="component" value="Unassembled WGS sequence"/>
</dbReference>
<dbReference type="AlphaFoldDB" id="A0A1R1PH14"/>
<dbReference type="PROSITE" id="PS51038">
    <property type="entry name" value="BAH"/>
    <property type="match status" value="1"/>
</dbReference>
<dbReference type="InterPro" id="IPR043151">
    <property type="entry name" value="BAH_sf"/>
</dbReference>
<keyword evidence="4" id="KW-0805">Transcription regulation</keyword>
<proteinExistence type="predicted"/>
<organism evidence="9 10">
    <name type="scientific">Zancudomyces culisetae</name>
    <name type="common">Gut fungus</name>
    <name type="synonym">Smittium culisetae</name>
    <dbReference type="NCBI Taxonomy" id="1213189"/>
    <lineage>
        <taxon>Eukaryota</taxon>
        <taxon>Fungi</taxon>
        <taxon>Fungi incertae sedis</taxon>
        <taxon>Zoopagomycota</taxon>
        <taxon>Kickxellomycotina</taxon>
        <taxon>Harpellomycetes</taxon>
        <taxon>Harpellales</taxon>
        <taxon>Legeriomycetaceae</taxon>
        <taxon>Zancudomyces</taxon>
    </lineage>
</organism>
<feature type="region of interest" description="Disordered" evidence="7">
    <location>
        <begin position="1"/>
        <end position="53"/>
    </location>
</feature>
<dbReference type="GO" id="GO:0006338">
    <property type="term" value="P:chromatin remodeling"/>
    <property type="evidence" value="ECO:0007669"/>
    <property type="project" value="InterPro"/>
</dbReference>
<evidence type="ECO:0000256" key="7">
    <source>
        <dbReference type="SAM" id="MobiDB-lite"/>
    </source>
</evidence>
<dbReference type="Gene3D" id="2.30.30.490">
    <property type="match status" value="1"/>
</dbReference>
<protein>
    <submittedName>
        <fullName evidence="9">Chromatin structure-remodeling complex subunit RSC1</fullName>
    </submittedName>
</protein>
<keyword evidence="6" id="KW-0539">Nucleus</keyword>
<evidence type="ECO:0000259" key="8">
    <source>
        <dbReference type="PROSITE" id="PS51038"/>
    </source>
</evidence>
<accession>A0A1R1PH14</accession>
<comment type="subcellular location">
    <subcellularLocation>
        <location evidence="1">Nucleus</location>
    </subcellularLocation>
</comment>
<dbReference type="GO" id="GO:0006368">
    <property type="term" value="P:transcription elongation by RNA polymerase II"/>
    <property type="evidence" value="ECO:0007669"/>
    <property type="project" value="TreeGrafter"/>
</dbReference>
<evidence type="ECO:0000256" key="2">
    <source>
        <dbReference type="ARBA" id="ARBA00022737"/>
    </source>
</evidence>
<feature type="compositionally biased region" description="Basic and acidic residues" evidence="7">
    <location>
        <begin position="301"/>
        <end position="317"/>
    </location>
</feature>
<dbReference type="Pfam" id="PF01426">
    <property type="entry name" value="BAH"/>
    <property type="match status" value="1"/>
</dbReference>
<evidence type="ECO:0000256" key="5">
    <source>
        <dbReference type="ARBA" id="ARBA00023163"/>
    </source>
</evidence>
<sequence>MANKELAKKATDAEKPYQSPLGKRESATSSTESLKRLKTDDSSSDSFQNPNAVDEEGHKTLLSVEINERLKVEVGDFVLVKDENKYNEPLIGHIYDLYEDQDRNRTRFAYVCWFLRPWQTTHKINKSFYKNEVFKSKILEKIEISKILDKCIVYDFKTATTGLPRKFLEEMSLGTPTGECEKKSGAGNWDATANTGKKLLSGKGVYVKRAQRLLGNKIFVCGSRIFPSFIKEEKVADLLLDIVEYADGPRVLEKVKSVFACEEQAEHGDSKDSVSDSNSEADTQAESEEEPVNETGDGDGDESRENSEPTEEGRESSAQDLQNQKPNTPGVDNATSEQGAKVTQEFSSDVVALFPTDKNGRILWFATPPLSAGYNPVQHSNTYLEYLKSKSK</sequence>
<gene>
    <name evidence="9" type="ORF">AX774_g6361</name>
</gene>
<dbReference type="InterPro" id="IPR001025">
    <property type="entry name" value="BAH_dom"/>
</dbReference>
<dbReference type="InterPro" id="IPR037382">
    <property type="entry name" value="Rsc/polybromo"/>
</dbReference>
<name>A0A1R1PH14_ZANCU</name>
<dbReference type="GO" id="GO:0003682">
    <property type="term" value="F:chromatin binding"/>
    <property type="evidence" value="ECO:0007669"/>
    <property type="project" value="InterPro"/>
</dbReference>
<keyword evidence="5" id="KW-0804">Transcription</keyword>
<keyword evidence="2" id="KW-0677">Repeat</keyword>
<dbReference type="OrthoDB" id="1742084at2759"/>
<evidence type="ECO:0000256" key="3">
    <source>
        <dbReference type="ARBA" id="ARBA00022853"/>
    </source>
</evidence>
<keyword evidence="3" id="KW-0156">Chromatin regulator</keyword>
<feature type="compositionally biased region" description="Polar residues" evidence="7">
    <location>
        <begin position="318"/>
        <end position="327"/>
    </location>
</feature>
<dbReference type="EMBL" id="LSSK01001263">
    <property type="protein sequence ID" value="OMH80203.1"/>
    <property type="molecule type" value="Genomic_DNA"/>
</dbReference>
<dbReference type="PANTHER" id="PTHR16062">
    <property type="entry name" value="SWI/SNF-RELATED"/>
    <property type="match status" value="1"/>
</dbReference>
<comment type="caution">
    <text evidence="9">The sequence shown here is derived from an EMBL/GenBank/DDBJ whole genome shotgun (WGS) entry which is preliminary data.</text>
</comment>
<feature type="compositionally biased region" description="Acidic residues" evidence="7">
    <location>
        <begin position="283"/>
        <end position="300"/>
    </location>
</feature>
<evidence type="ECO:0000256" key="6">
    <source>
        <dbReference type="ARBA" id="ARBA00023242"/>
    </source>
</evidence>
<evidence type="ECO:0000256" key="1">
    <source>
        <dbReference type="ARBA" id="ARBA00004123"/>
    </source>
</evidence>
<dbReference type="SMART" id="SM00439">
    <property type="entry name" value="BAH"/>
    <property type="match status" value="1"/>
</dbReference>
<evidence type="ECO:0000256" key="4">
    <source>
        <dbReference type="ARBA" id="ARBA00023015"/>
    </source>
</evidence>
<feature type="region of interest" description="Disordered" evidence="7">
    <location>
        <begin position="263"/>
        <end position="344"/>
    </location>
</feature>
<dbReference type="GO" id="GO:0016586">
    <property type="term" value="C:RSC-type complex"/>
    <property type="evidence" value="ECO:0007669"/>
    <property type="project" value="InterPro"/>
</dbReference>
<keyword evidence="10" id="KW-1185">Reference proteome</keyword>
<evidence type="ECO:0000313" key="9">
    <source>
        <dbReference type="EMBL" id="OMH80203.1"/>
    </source>
</evidence>
<reference evidence="10" key="1">
    <citation type="submission" date="2017-01" db="EMBL/GenBank/DDBJ databases">
        <authorList>
            <person name="Wang Y."/>
            <person name="White M."/>
            <person name="Kvist S."/>
            <person name="Moncalvo J.-M."/>
        </authorList>
    </citation>
    <scope>NUCLEOTIDE SEQUENCE [LARGE SCALE GENOMIC DNA]</scope>
    <source>
        <strain evidence="10">COL-18-3</strain>
    </source>
</reference>
<dbReference type="PANTHER" id="PTHR16062:SF19">
    <property type="entry name" value="PROTEIN POLYBROMO-1"/>
    <property type="match status" value="1"/>
</dbReference>
<evidence type="ECO:0000313" key="10">
    <source>
        <dbReference type="Proteomes" id="UP000188320"/>
    </source>
</evidence>